<gene>
    <name evidence="3" type="ORF">KDL01_21970</name>
</gene>
<name>A0A941ERR9_9ACTN</name>
<evidence type="ECO:0000313" key="4">
    <source>
        <dbReference type="Proteomes" id="UP000675781"/>
    </source>
</evidence>
<dbReference type="RefSeq" id="WP_212530447.1">
    <property type="nucleotide sequence ID" value="NZ_JAGSOG010000117.1"/>
</dbReference>
<comment type="caution">
    <text evidence="3">The sequence shown here is derived from an EMBL/GenBank/DDBJ whole genome shotgun (WGS) entry which is preliminary data.</text>
</comment>
<dbReference type="InterPro" id="IPR006091">
    <property type="entry name" value="Acyl-CoA_Oxase/DH_mid-dom"/>
</dbReference>
<dbReference type="Pfam" id="PF02770">
    <property type="entry name" value="Acyl-CoA_dh_M"/>
    <property type="match status" value="1"/>
</dbReference>
<sequence>MQHVADAVDPRALAGHGRHAEALRAWVGALATAEIAPYAARVDASRYFPLEAYDALRAAGLHAPYLPTGFGGAGFGESAVCAVIEELARVCGSAALIPAVNLLGAAPLLLAGDARLKRRYLAPVAAGEALIASAMFEDSGEAEEVGCRAVRAADGRWRLYGAKPRVVNAGVAHFYTVLAVTDPQAGPERGLSVFVLEDGDAGLELGERLPQHGVTGIPTRRLLLHGVELGEDRLVGTVGDGLRIARRTREYGQVAVGAHAVGVAQAALDCAAASTEIAEVAEITVTEVTALAELVASARNAVAEAATALESADPASAAAAARARGRGCAAATRVTREVLAALAQNPAAARATADRLQRDARAVAWPAVAELERQGTDLAA</sequence>
<organism evidence="3 4">
    <name type="scientific">Actinospica durhamensis</name>
    <dbReference type="NCBI Taxonomy" id="1508375"/>
    <lineage>
        <taxon>Bacteria</taxon>
        <taxon>Bacillati</taxon>
        <taxon>Actinomycetota</taxon>
        <taxon>Actinomycetes</taxon>
        <taxon>Catenulisporales</taxon>
        <taxon>Actinospicaceae</taxon>
        <taxon>Actinospica</taxon>
    </lineage>
</organism>
<dbReference type="PANTHER" id="PTHR43884:SF12">
    <property type="entry name" value="ISOVALERYL-COA DEHYDROGENASE, MITOCHONDRIAL-RELATED"/>
    <property type="match status" value="1"/>
</dbReference>
<dbReference type="Gene3D" id="2.40.110.10">
    <property type="entry name" value="Butyryl-CoA Dehydrogenase, subunit A, domain 2"/>
    <property type="match status" value="1"/>
</dbReference>
<dbReference type="Proteomes" id="UP000675781">
    <property type="component" value="Unassembled WGS sequence"/>
</dbReference>
<dbReference type="EMBL" id="JAGSOG010000117">
    <property type="protein sequence ID" value="MBR7835958.1"/>
    <property type="molecule type" value="Genomic_DNA"/>
</dbReference>
<accession>A0A941ERR9</accession>
<evidence type="ECO:0000259" key="1">
    <source>
        <dbReference type="Pfam" id="PF02770"/>
    </source>
</evidence>
<feature type="domain" description="Acyl-CoA oxidase/dehydrogenase middle" evidence="1">
    <location>
        <begin position="144"/>
        <end position="225"/>
    </location>
</feature>
<protein>
    <submittedName>
        <fullName evidence="3">Acyl-CoA dehydrogenase family protein</fullName>
    </submittedName>
</protein>
<proteinExistence type="predicted"/>
<dbReference type="InterPro" id="IPR046373">
    <property type="entry name" value="Acyl-CoA_Oxase/DH_mid-dom_sf"/>
</dbReference>
<feature type="domain" description="Acyl-CoA dehydrogenase/oxidase N-terminal" evidence="2">
    <location>
        <begin position="20"/>
        <end position="128"/>
    </location>
</feature>
<dbReference type="SUPFAM" id="SSF56645">
    <property type="entry name" value="Acyl-CoA dehydrogenase NM domain-like"/>
    <property type="match status" value="1"/>
</dbReference>
<keyword evidence="4" id="KW-1185">Reference proteome</keyword>
<dbReference type="GO" id="GO:0003995">
    <property type="term" value="F:acyl-CoA dehydrogenase activity"/>
    <property type="evidence" value="ECO:0007669"/>
    <property type="project" value="TreeGrafter"/>
</dbReference>
<dbReference type="GO" id="GO:0050660">
    <property type="term" value="F:flavin adenine dinucleotide binding"/>
    <property type="evidence" value="ECO:0007669"/>
    <property type="project" value="InterPro"/>
</dbReference>
<evidence type="ECO:0000259" key="2">
    <source>
        <dbReference type="Pfam" id="PF02771"/>
    </source>
</evidence>
<dbReference type="InterPro" id="IPR009100">
    <property type="entry name" value="AcylCoA_DH/oxidase_NM_dom_sf"/>
</dbReference>
<reference evidence="3" key="1">
    <citation type="submission" date="2021-04" db="EMBL/GenBank/DDBJ databases">
        <title>Genome based classification of Actinospica acidithermotolerans sp. nov., an actinobacterium isolated from an Indonesian hot spring.</title>
        <authorList>
            <person name="Kusuma A.B."/>
            <person name="Putra K.E."/>
            <person name="Nafisah S."/>
            <person name="Loh J."/>
            <person name="Nouioui I."/>
            <person name="Goodfellow M."/>
        </authorList>
    </citation>
    <scope>NUCLEOTIDE SEQUENCE</scope>
    <source>
        <strain evidence="3">CSCA 57</strain>
    </source>
</reference>
<evidence type="ECO:0000313" key="3">
    <source>
        <dbReference type="EMBL" id="MBR7835958.1"/>
    </source>
</evidence>
<dbReference type="PANTHER" id="PTHR43884">
    <property type="entry name" value="ACYL-COA DEHYDROGENASE"/>
    <property type="match status" value="1"/>
</dbReference>
<dbReference type="Gene3D" id="1.10.540.10">
    <property type="entry name" value="Acyl-CoA dehydrogenase/oxidase, N-terminal domain"/>
    <property type="match status" value="1"/>
</dbReference>
<dbReference type="InterPro" id="IPR013786">
    <property type="entry name" value="AcylCoA_DH/ox_N"/>
</dbReference>
<dbReference type="Pfam" id="PF02771">
    <property type="entry name" value="Acyl-CoA_dh_N"/>
    <property type="match status" value="1"/>
</dbReference>
<dbReference type="AlphaFoldDB" id="A0A941ERR9"/>
<dbReference type="InterPro" id="IPR037069">
    <property type="entry name" value="AcylCoA_DH/ox_N_sf"/>
</dbReference>